<organism evidence="1 2">
    <name type="scientific">Legionella quinlivanii</name>
    <dbReference type="NCBI Taxonomy" id="45073"/>
    <lineage>
        <taxon>Bacteria</taxon>
        <taxon>Pseudomonadati</taxon>
        <taxon>Pseudomonadota</taxon>
        <taxon>Gammaproteobacteria</taxon>
        <taxon>Legionellales</taxon>
        <taxon>Legionellaceae</taxon>
        <taxon>Legionella</taxon>
    </lineage>
</organism>
<dbReference type="SUPFAM" id="SSF56784">
    <property type="entry name" value="HAD-like"/>
    <property type="match status" value="1"/>
</dbReference>
<dbReference type="InterPro" id="IPR036412">
    <property type="entry name" value="HAD-like_sf"/>
</dbReference>
<proteinExistence type="predicted"/>
<evidence type="ECO:0000313" key="1">
    <source>
        <dbReference type="EMBL" id="KTD50299.1"/>
    </source>
</evidence>
<dbReference type="SFLD" id="SFLDS00003">
    <property type="entry name" value="Haloacid_Dehalogenase"/>
    <property type="match status" value="1"/>
</dbReference>
<evidence type="ECO:0000313" key="2">
    <source>
        <dbReference type="Proteomes" id="UP000054618"/>
    </source>
</evidence>
<dbReference type="EMBL" id="LNYS01000008">
    <property type="protein sequence ID" value="KTD50299.1"/>
    <property type="molecule type" value="Genomic_DNA"/>
</dbReference>
<dbReference type="Gene3D" id="1.10.150.240">
    <property type="entry name" value="Putative phosphatase, domain 2"/>
    <property type="match status" value="1"/>
</dbReference>
<dbReference type="InterPro" id="IPR041492">
    <property type="entry name" value="HAD_2"/>
</dbReference>
<gene>
    <name evidence="1" type="ORF">Lqui_1624</name>
</gene>
<dbReference type="InterPro" id="IPR023214">
    <property type="entry name" value="HAD_sf"/>
</dbReference>
<dbReference type="InterPro" id="IPR050155">
    <property type="entry name" value="HAD-like_hydrolase_sf"/>
</dbReference>
<sequence>MSKRYRLVVFDWEGTISDTLGQIIDYVASEAKRLNFGELNPEIARENVNLGLVKATKKVFPHLSTQQMEELLEAVQSKLYTRHAEVYLIPGVFDLIRRLSEEGVFLAIATNKGQQSLHKALQSTGLEKYFIVTKSAGSLPSKPHPEMLKEILQDFGVTASETLMIGDSPTDMEMAKSLQVDVIGVDFYHQHPELLEQSGALAVFDDYQLVADFLQLPQKD</sequence>
<dbReference type="GO" id="GO:0008967">
    <property type="term" value="F:phosphoglycolate phosphatase activity"/>
    <property type="evidence" value="ECO:0007669"/>
    <property type="project" value="TreeGrafter"/>
</dbReference>
<name>A0A0W0XZZ2_9GAMM</name>
<dbReference type="OrthoDB" id="9782449at2"/>
<dbReference type="InterPro" id="IPR006439">
    <property type="entry name" value="HAD-SF_hydro_IA"/>
</dbReference>
<dbReference type="Proteomes" id="UP000054618">
    <property type="component" value="Unassembled WGS sequence"/>
</dbReference>
<protein>
    <submittedName>
        <fullName evidence="1">Hydrolase</fullName>
    </submittedName>
</protein>
<reference evidence="1 2" key="1">
    <citation type="submission" date="2015-11" db="EMBL/GenBank/DDBJ databases">
        <title>Genomic analysis of 38 Legionella species identifies large and diverse effector repertoires.</title>
        <authorList>
            <person name="Burstein D."/>
            <person name="Amaro F."/>
            <person name="Zusman T."/>
            <person name="Lifshitz Z."/>
            <person name="Cohen O."/>
            <person name="Gilbert J.A."/>
            <person name="Pupko T."/>
            <person name="Shuman H.A."/>
            <person name="Segal G."/>
        </authorList>
    </citation>
    <scope>NUCLEOTIDE SEQUENCE [LARGE SCALE GENOMIC DNA]</scope>
    <source>
        <strain evidence="1 2">CDC#1442-AUS-E</strain>
    </source>
</reference>
<dbReference type="InterPro" id="IPR023198">
    <property type="entry name" value="PGP-like_dom2"/>
</dbReference>
<dbReference type="GO" id="GO:0006281">
    <property type="term" value="P:DNA repair"/>
    <property type="evidence" value="ECO:0007669"/>
    <property type="project" value="TreeGrafter"/>
</dbReference>
<keyword evidence="2" id="KW-1185">Reference proteome</keyword>
<accession>A0A0W0XZZ2</accession>
<dbReference type="PANTHER" id="PTHR43434">
    <property type="entry name" value="PHOSPHOGLYCOLATE PHOSPHATASE"/>
    <property type="match status" value="1"/>
</dbReference>
<keyword evidence="1" id="KW-0378">Hydrolase</keyword>
<dbReference type="Gene3D" id="3.40.50.1000">
    <property type="entry name" value="HAD superfamily/HAD-like"/>
    <property type="match status" value="1"/>
</dbReference>
<dbReference type="SFLD" id="SFLDG01129">
    <property type="entry name" value="C1.5:_HAD__Beta-PGM__Phosphata"/>
    <property type="match status" value="1"/>
</dbReference>
<dbReference type="AlphaFoldDB" id="A0A0W0XZZ2"/>
<dbReference type="Pfam" id="PF13419">
    <property type="entry name" value="HAD_2"/>
    <property type="match status" value="1"/>
</dbReference>
<dbReference type="NCBIfam" id="TIGR01662">
    <property type="entry name" value="HAD-SF-IIIA"/>
    <property type="match status" value="1"/>
</dbReference>
<dbReference type="NCBIfam" id="TIGR01509">
    <property type="entry name" value="HAD-SF-IA-v3"/>
    <property type="match status" value="1"/>
</dbReference>
<dbReference type="InterPro" id="IPR006549">
    <property type="entry name" value="HAD-SF_hydro_IIIA"/>
</dbReference>
<comment type="caution">
    <text evidence="1">The sequence shown here is derived from an EMBL/GenBank/DDBJ whole genome shotgun (WGS) entry which is preliminary data.</text>
</comment>
<dbReference type="NCBIfam" id="TIGR01549">
    <property type="entry name" value="HAD-SF-IA-v1"/>
    <property type="match status" value="1"/>
</dbReference>
<dbReference type="STRING" id="45073.Lqui_1624"/>
<dbReference type="RefSeq" id="WP_058507726.1">
    <property type="nucleotide sequence ID" value="NZ_CAAAIK010000001.1"/>
</dbReference>
<dbReference type="PATRIC" id="fig|45073.5.peg.1716"/>
<dbReference type="GO" id="GO:0005829">
    <property type="term" value="C:cytosol"/>
    <property type="evidence" value="ECO:0007669"/>
    <property type="project" value="TreeGrafter"/>
</dbReference>
<dbReference type="PANTHER" id="PTHR43434:SF24">
    <property type="entry name" value="HYDROLASE-RELATED"/>
    <property type="match status" value="1"/>
</dbReference>